<feature type="domain" description="Amine oxidase" evidence="1">
    <location>
        <begin position="104"/>
        <end position="323"/>
    </location>
</feature>
<dbReference type="AlphaFoldDB" id="A0A8J7Q460"/>
<keyword evidence="3" id="KW-1185">Reference proteome</keyword>
<organism evidence="2 3">
    <name type="scientific">Acanthopleuribacter pedis</name>
    <dbReference type="NCBI Taxonomy" id="442870"/>
    <lineage>
        <taxon>Bacteria</taxon>
        <taxon>Pseudomonadati</taxon>
        <taxon>Acidobacteriota</taxon>
        <taxon>Holophagae</taxon>
        <taxon>Acanthopleuribacterales</taxon>
        <taxon>Acanthopleuribacteraceae</taxon>
        <taxon>Acanthopleuribacter</taxon>
    </lineage>
</organism>
<dbReference type="InterPro" id="IPR002937">
    <property type="entry name" value="Amino_oxidase"/>
</dbReference>
<proteinExistence type="predicted"/>
<accession>A0A8J7Q460</accession>
<reference evidence="2" key="1">
    <citation type="submission" date="2021-03" db="EMBL/GenBank/DDBJ databases">
        <authorList>
            <person name="Wang G."/>
        </authorList>
    </citation>
    <scope>NUCLEOTIDE SEQUENCE</scope>
    <source>
        <strain evidence="2">KCTC 12899</strain>
    </source>
</reference>
<dbReference type="Gene3D" id="3.90.660.10">
    <property type="match status" value="1"/>
</dbReference>
<dbReference type="RefSeq" id="WP_207857139.1">
    <property type="nucleotide sequence ID" value="NZ_JAFREP010000003.1"/>
</dbReference>
<dbReference type="Pfam" id="PF13450">
    <property type="entry name" value="NAD_binding_8"/>
    <property type="match status" value="1"/>
</dbReference>
<dbReference type="PANTHER" id="PTHR16128">
    <property type="entry name" value="FAD/NAD(P)-BINDING OXIDOREDUCTASE FAMILY PROTEIN"/>
    <property type="match status" value="1"/>
</dbReference>
<dbReference type="GO" id="GO:0016491">
    <property type="term" value="F:oxidoreductase activity"/>
    <property type="evidence" value="ECO:0007669"/>
    <property type="project" value="InterPro"/>
</dbReference>
<comment type="caution">
    <text evidence="2">The sequence shown here is derived from an EMBL/GenBank/DDBJ whole genome shotgun (WGS) entry which is preliminary data.</text>
</comment>
<evidence type="ECO:0000313" key="2">
    <source>
        <dbReference type="EMBL" id="MBO1317727.1"/>
    </source>
</evidence>
<dbReference type="InterPro" id="IPR036188">
    <property type="entry name" value="FAD/NAD-bd_sf"/>
</dbReference>
<dbReference type="Pfam" id="PF01593">
    <property type="entry name" value="Amino_oxidase"/>
    <property type="match status" value="1"/>
</dbReference>
<dbReference type="Proteomes" id="UP000664417">
    <property type="component" value="Unassembled WGS sequence"/>
</dbReference>
<dbReference type="SUPFAM" id="SSF51905">
    <property type="entry name" value="FAD/NAD(P)-binding domain"/>
    <property type="match status" value="1"/>
</dbReference>
<name>A0A8J7Q460_9BACT</name>
<protein>
    <submittedName>
        <fullName evidence="2">FAD-dependent oxidoreductase</fullName>
    </submittedName>
</protein>
<dbReference type="EMBL" id="JAFREP010000003">
    <property type="protein sequence ID" value="MBO1317727.1"/>
    <property type="molecule type" value="Genomic_DNA"/>
</dbReference>
<dbReference type="Gene3D" id="3.50.50.60">
    <property type="entry name" value="FAD/NAD(P)-binding domain"/>
    <property type="match status" value="1"/>
</dbReference>
<dbReference type="PANTHER" id="PTHR16128:SF5">
    <property type="entry name" value="FAD_NAD(P)-BINDING OXIDOREDUCTASE FAMILY PROTEIN"/>
    <property type="match status" value="1"/>
</dbReference>
<gene>
    <name evidence="2" type="ORF">J3U88_04585</name>
</gene>
<evidence type="ECO:0000259" key="1">
    <source>
        <dbReference type="Pfam" id="PF01593"/>
    </source>
</evidence>
<evidence type="ECO:0000313" key="3">
    <source>
        <dbReference type="Proteomes" id="UP000664417"/>
    </source>
</evidence>
<sequence length="327" mass="35885">MMKIAVIGAGMAGLTLARALNNRAEVTLFDKSRGVGGRLSTRRADPFAFDHGAQFFTARSKVFQAVVADLVARGAAARWDARVVDFDGSRRGATQSWDANNAHYVGVPGMNAIGKALAEGLNLQRQTRIETLEAANGGWRLHDDQGRDRGRFDWVVCAAPAEQTAALMPTTFAHHAVIRERRMQPCFALMLGFEQPLLLDFEVARFKNAAISWMAVNSSKPGRNQATSLLVHAAHDWSALHLEDDNHAVITTLTQATGDLLGQDLSHAKHRAVHRWRYAIIDQQDGPPFFLDAERRLAACGDWCIGGRVEAAFQSGHELAKAITQRL</sequence>